<feature type="coiled-coil region" evidence="1">
    <location>
        <begin position="757"/>
        <end position="877"/>
    </location>
</feature>
<evidence type="ECO:0000256" key="1">
    <source>
        <dbReference type="SAM" id="Coils"/>
    </source>
</evidence>
<feature type="coiled-coil region" evidence="1">
    <location>
        <begin position="184"/>
        <end position="261"/>
    </location>
</feature>
<name>A0A2X3C6G2_CLOPF</name>
<dbReference type="EMBL" id="UAWO01000002">
    <property type="protein sequence ID" value="SQC08511.1"/>
    <property type="molecule type" value="Genomic_DNA"/>
</dbReference>
<feature type="coiled-coil region" evidence="1">
    <location>
        <begin position="303"/>
        <end position="470"/>
    </location>
</feature>
<reference evidence="2 3" key="1">
    <citation type="submission" date="2018-06" db="EMBL/GenBank/DDBJ databases">
        <authorList>
            <consortium name="Pathogen Informatics"/>
            <person name="Doyle S."/>
        </authorList>
    </citation>
    <scope>NUCLEOTIDE SEQUENCE [LARGE SCALE GENOMIC DNA]</scope>
    <source>
        <strain evidence="2 3">NCTC8081</strain>
    </source>
</reference>
<proteinExistence type="predicted"/>
<sequence>MSKINKLRFVNLNYNHNTMKIDDETFYLDGQDTMLNLRNGGGKSVLVQMVMAPLVNKRYRALKDRTFESYFTTNTPTYIMIEWILDDGAGYLLTGMMVRKKDVLSDEDSKDKLDIINFIHEYKEKNEYDIKRIPIVEINNGKKMVKSFLNSKKLFEELKKNKEVRFNYYDMNNPVTTKNYFEKLQEYKINHKEWETIIKQINLKESGLSELFIKAKDSSGLVKSWFLPAVENKLRKDEDRIKNYRNLVKRYIEQYKANKANIDKKEKIELFNKLSEDIKNSCDEFILTIEERKGLENKIANIIRILKNNYEDKENEEKELECLINQLVEKIAELFYEEYSIKIYRKEDKIEELEEYVKELDNLVNKSEEEKKALNRKNEILECSKIHKEYQSRSQELQSLESELKILTKKKDDNTPHINNIGFTIREILNKEISDMKEKVDERKTDINVLEFEKEKLKNILNENRLLINKLKGREGFLKASLESFDKIQSNFNDKYNENIIRNISGYFNEESLLSIRRNIEDYNFDLNKNMKNITEDIFYNKEILKSKNNEKERNIKLMFDFENQLKNNESLIEELDEKVKICIDVIKYIDFGEERVFDTEDILNAFYTKIDFLEREKSKLIRQEEDILDELDKLEGGRVLELPKEIKKKLEYKDIKIIYGMEWLKKNGYSTEKNIEVVKNNPFIPYSLIMNSSEIEILKREGLDIFISNPISIINRLDLESNFLEVDQSMVSFNKLNFFVSFNNKLLDEKELIKLIEEKKQYLESIRSNIENRKNEIRFLEKKKEIIQYSKLDKEKYENVKREKTFLEKKIIEIRENEISIAREFGKIEINISELENTKKVLEENIRKNLEKINSFNELIEEYNKYKDNKDELSLIEFKIEEINKFLKENENRELEIDKTLKDINNIMVSYNNSLEKLKSEAIEFSFYKEGLFIKKDKEDLLAEFYVLNKQITASEKDLKKRREEKSRAFKEIEDELNAKANKYNVAEAEYINEVYNINRDFELKDLIEKEDKNYNYLKDKRSNILQEIASEKSNVENLYESLEKDLGKTKAKSKALLYDKNFKEEIAKLKIEKASNEKKIKEVINEKNKIDKYLIDLSQFNEFVIEKEEDIFIDIKDLDNTIGSIKRDLFEKKDLELKKEAKLNNCIIDIENKDSFRNENIFKSSIQSLKSLVSKPIKFKEHLNLVINSYNSIIEKLLIDIKLIEDEEEKILDSILEYIEEVNKNISIIDDNSTININNKRVKMLNITVQDFEKNKINYRLKLKDYIEAIRERAIKELEKNNSIEEIISNNITLFKLYDEIIGVENVEIKLYKIEENRQRIISWDEVSKNSGGEGFLSAFVILTSLLSYMRKDENDIFSRKEDGKVLIMDNPFAQTSSSHLLKPLMDIAKKSNTQLICLTGLGGDSIYNRFDNIYVLNLVSSKLNNSIKYMKSEHIKGDKEEKTEIIVSSRLKIEEQTSLF</sequence>
<gene>
    <name evidence="2" type="ORF">NCTC8081_02441</name>
</gene>
<evidence type="ECO:0000313" key="3">
    <source>
        <dbReference type="Proteomes" id="UP000250234"/>
    </source>
</evidence>
<organism evidence="2 3">
    <name type="scientific">Clostridium perfringens</name>
    <dbReference type="NCBI Taxonomy" id="1502"/>
    <lineage>
        <taxon>Bacteria</taxon>
        <taxon>Bacillati</taxon>
        <taxon>Bacillota</taxon>
        <taxon>Clostridia</taxon>
        <taxon>Eubacteriales</taxon>
        <taxon>Clostridiaceae</taxon>
        <taxon>Clostridium</taxon>
    </lineage>
</organism>
<feature type="coiled-coil region" evidence="1">
    <location>
        <begin position="604"/>
        <end position="631"/>
    </location>
</feature>
<dbReference type="RefSeq" id="WP_111946142.1">
    <property type="nucleotide sequence ID" value="NZ_CATNYA010000047.1"/>
</dbReference>
<protein>
    <submittedName>
        <fullName evidence="2">Chromosome segregation ATPase</fullName>
    </submittedName>
</protein>
<feature type="coiled-coil region" evidence="1">
    <location>
        <begin position="957"/>
        <end position="991"/>
    </location>
</feature>
<feature type="coiled-coil region" evidence="1">
    <location>
        <begin position="1027"/>
        <end position="1088"/>
    </location>
</feature>
<dbReference type="Proteomes" id="UP000250234">
    <property type="component" value="Unassembled WGS sequence"/>
</dbReference>
<keyword evidence="1" id="KW-0175">Coiled coil</keyword>
<evidence type="ECO:0000313" key="2">
    <source>
        <dbReference type="EMBL" id="SQC08511.1"/>
    </source>
</evidence>
<accession>A0A2X3C6G2</accession>